<feature type="transmembrane region" description="Helical" evidence="1">
    <location>
        <begin position="70"/>
        <end position="88"/>
    </location>
</feature>
<feature type="transmembrane region" description="Helical" evidence="1">
    <location>
        <begin position="119"/>
        <end position="143"/>
    </location>
</feature>
<dbReference type="Proteomes" id="UP000650628">
    <property type="component" value="Unassembled WGS sequence"/>
</dbReference>
<evidence type="ECO:0000313" key="3">
    <source>
        <dbReference type="Proteomes" id="UP000650628"/>
    </source>
</evidence>
<feature type="transmembrane region" description="Helical" evidence="1">
    <location>
        <begin position="240"/>
        <end position="256"/>
    </location>
</feature>
<sequence length="323" mass="35001">MTSLEQHYRRLLAWYPKEHRAEHADEMLAVLLAGSAADQRRPAVRETVDLARGALAIRLRRALVGESGRLWLAAFNIAALIGSIVLLLNPLHRTLVAIIDLVDALLPGVRWTVMPPEPVGIAFVLRYLALVLPYALIVVLAWLGRKKAAAVCAWVWVVMDAWYETTARFRFAPGALSYLGAGDLWDAAPRLLPVVLVAAMLTLAPSPGPAPLGTRRLLVWTSAFVATLVLQKMHFAPLPLMIVAAIVVVLAVRSRTGRRVLVVMSPLVIREFVSGIWLESIVVALAMAILGAALWLTRFAPPAVLPGTGGGSRRPEEDASPAA</sequence>
<keyword evidence="1" id="KW-1133">Transmembrane helix</keyword>
<protein>
    <submittedName>
        <fullName evidence="2">Uncharacterized protein</fullName>
    </submittedName>
</protein>
<dbReference type="AlphaFoldDB" id="A0A8J3X3R4"/>
<gene>
    <name evidence="2" type="ORF">Pmi06nite_02070</name>
</gene>
<keyword evidence="1" id="KW-0472">Membrane</keyword>
<feature type="transmembrane region" description="Helical" evidence="1">
    <location>
        <begin position="187"/>
        <end position="205"/>
    </location>
</feature>
<feature type="transmembrane region" description="Helical" evidence="1">
    <location>
        <begin position="276"/>
        <end position="296"/>
    </location>
</feature>
<evidence type="ECO:0000313" key="2">
    <source>
        <dbReference type="EMBL" id="GII26765.1"/>
    </source>
</evidence>
<dbReference type="RefSeq" id="WP_203950855.1">
    <property type="nucleotide sequence ID" value="NZ_BOOO01000001.1"/>
</dbReference>
<comment type="caution">
    <text evidence="2">The sequence shown here is derived from an EMBL/GenBank/DDBJ whole genome shotgun (WGS) entry which is preliminary data.</text>
</comment>
<organism evidence="2 3">
    <name type="scientific">Planotetraspora mira</name>
    <dbReference type="NCBI Taxonomy" id="58121"/>
    <lineage>
        <taxon>Bacteria</taxon>
        <taxon>Bacillati</taxon>
        <taxon>Actinomycetota</taxon>
        <taxon>Actinomycetes</taxon>
        <taxon>Streptosporangiales</taxon>
        <taxon>Streptosporangiaceae</taxon>
        <taxon>Planotetraspora</taxon>
    </lineage>
</organism>
<keyword evidence="3" id="KW-1185">Reference proteome</keyword>
<reference evidence="2 3" key="1">
    <citation type="submission" date="2021-01" db="EMBL/GenBank/DDBJ databases">
        <title>Whole genome shotgun sequence of Planotetraspora mira NBRC 15435.</title>
        <authorList>
            <person name="Komaki H."/>
            <person name="Tamura T."/>
        </authorList>
    </citation>
    <scope>NUCLEOTIDE SEQUENCE [LARGE SCALE GENOMIC DNA]</scope>
    <source>
        <strain evidence="2 3">NBRC 15435</strain>
    </source>
</reference>
<accession>A0A8J3X3R4</accession>
<evidence type="ECO:0000256" key="1">
    <source>
        <dbReference type="SAM" id="Phobius"/>
    </source>
</evidence>
<dbReference type="EMBL" id="BOOO01000001">
    <property type="protein sequence ID" value="GII26765.1"/>
    <property type="molecule type" value="Genomic_DNA"/>
</dbReference>
<name>A0A8J3X3R4_9ACTN</name>
<proteinExistence type="predicted"/>
<keyword evidence="1" id="KW-0812">Transmembrane</keyword>